<dbReference type="SMART" id="SM00256">
    <property type="entry name" value="FBOX"/>
    <property type="match status" value="1"/>
</dbReference>
<comment type="caution">
    <text evidence="2">The sequence shown here is derived from an EMBL/GenBank/DDBJ whole genome shotgun (WGS) entry which is preliminary data.</text>
</comment>
<evidence type="ECO:0000313" key="3">
    <source>
        <dbReference type="Proteomes" id="UP000326939"/>
    </source>
</evidence>
<name>A0A5N5J7E7_9ROSI</name>
<accession>A0A5N5J7E7</accession>
<sequence>MAAGSCLPEDMIRETLLRLPVQSLLRFQAVCKRWLALITSSNFILTHCKHRPKHSIMLTNTWFGENYGISMIEADATGKLEHRNLPSSPMNNAVNCRGIGSSNGLLCVYVKKTHNVDYFLWNLATGKHRLLLFPPALGNYTPRTFGFGFVPEINDYKLLIVDDASFEGHLNIRAVVYTLSTDSWKEVEGVTVSRSYLGPRISVVVQGIWYDLIFREEENIVQGTSREPRKVPSILRFDMVNDVFSKLEDGLPYDNACGRNMNLMEYKELLAMGVSRDEVTTFELEIWTLMKNENCWTKLFLCRPLPKIMTMIPLGFLNDKEIILSDYSTELFYDILQLYDPSTQKSSVVSTCEEFIYFETHNYVESLVSVDAPGHQAVRRCFPDMERIKPSILREQEKRKRKAGIDAFK</sequence>
<evidence type="ECO:0000313" key="2">
    <source>
        <dbReference type="EMBL" id="KAB5513770.1"/>
    </source>
</evidence>
<proteinExistence type="predicted"/>
<dbReference type="Pfam" id="PF00646">
    <property type="entry name" value="F-box"/>
    <property type="match status" value="1"/>
</dbReference>
<dbReference type="AlphaFoldDB" id="A0A5N5J7E7"/>
<dbReference type="InterPro" id="IPR011043">
    <property type="entry name" value="Gal_Oxase/kelch_b-propeller"/>
</dbReference>
<dbReference type="InterPro" id="IPR036047">
    <property type="entry name" value="F-box-like_dom_sf"/>
</dbReference>
<dbReference type="PANTHER" id="PTHR31672:SF13">
    <property type="entry name" value="F-BOX PROTEIN CPR30-LIKE"/>
    <property type="match status" value="1"/>
</dbReference>
<dbReference type="InterPro" id="IPR017451">
    <property type="entry name" value="F-box-assoc_interact_dom"/>
</dbReference>
<feature type="domain" description="F-box" evidence="1">
    <location>
        <begin position="1"/>
        <end position="47"/>
    </location>
</feature>
<protein>
    <recommendedName>
        <fullName evidence="1">F-box domain-containing protein</fullName>
    </recommendedName>
</protein>
<dbReference type="SUPFAM" id="SSF50965">
    <property type="entry name" value="Galactose oxidase, central domain"/>
    <property type="match status" value="1"/>
</dbReference>
<dbReference type="CDD" id="cd22157">
    <property type="entry name" value="F-box_AtFBW1-like"/>
    <property type="match status" value="1"/>
</dbReference>
<keyword evidence="3" id="KW-1185">Reference proteome</keyword>
<dbReference type="InterPro" id="IPR001810">
    <property type="entry name" value="F-box_dom"/>
</dbReference>
<dbReference type="InterPro" id="IPR006527">
    <property type="entry name" value="F-box-assoc_dom_typ1"/>
</dbReference>
<dbReference type="Pfam" id="PF07734">
    <property type="entry name" value="FBA_1"/>
    <property type="match status" value="1"/>
</dbReference>
<dbReference type="Gene3D" id="1.20.1280.50">
    <property type="match status" value="1"/>
</dbReference>
<dbReference type="Proteomes" id="UP000326939">
    <property type="component" value="Chromosome 18"/>
</dbReference>
<dbReference type="PANTHER" id="PTHR31672">
    <property type="entry name" value="BNACNNG10540D PROTEIN"/>
    <property type="match status" value="1"/>
</dbReference>
<evidence type="ECO:0000259" key="1">
    <source>
        <dbReference type="PROSITE" id="PS50181"/>
    </source>
</evidence>
<dbReference type="NCBIfam" id="TIGR01640">
    <property type="entry name" value="F_box_assoc_1"/>
    <property type="match status" value="1"/>
</dbReference>
<dbReference type="PROSITE" id="PS50181">
    <property type="entry name" value="FBOX"/>
    <property type="match status" value="1"/>
</dbReference>
<organism evidence="2 3">
    <name type="scientific">Salix brachista</name>
    <dbReference type="NCBI Taxonomy" id="2182728"/>
    <lineage>
        <taxon>Eukaryota</taxon>
        <taxon>Viridiplantae</taxon>
        <taxon>Streptophyta</taxon>
        <taxon>Embryophyta</taxon>
        <taxon>Tracheophyta</taxon>
        <taxon>Spermatophyta</taxon>
        <taxon>Magnoliopsida</taxon>
        <taxon>eudicotyledons</taxon>
        <taxon>Gunneridae</taxon>
        <taxon>Pentapetalae</taxon>
        <taxon>rosids</taxon>
        <taxon>fabids</taxon>
        <taxon>Malpighiales</taxon>
        <taxon>Salicaceae</taxon>
        <taxon>Saliceae</taxon>
        <taxon>Salix</taxon>
    </lineage>
</organism>
<gene>
    <name evidence="2" type="ORF">DKX38_027676</name>
</gene>
<dbReference type="InterPro" id="IPR050796">
    <property type="entry name" value="SCF_F-box_component"/>
</dbReference>
<dbReference type="SUPFAM" id="SSF81383">
    <property type="entry name" value="F-box domain"/>
    <property type="match status" value="1"/>
</dbReference>
<dbReference type="EMBL" id="VDCV01000018">
    <property type="protein sequence ID" value="KAB5513770.1"/>
    <property type="molecule type" value="Genomic_DNA"/>
</dbReference>
<reference evidence="3" key="1">
    <citation type="journal article" date="2019" name="Gigascience">
        <title>De novo genome assembly of the endangered Acer yangbiense, a plant species with extremely small populations endemic to Yunnan Province, China.</title>
        <authorList>
            <person name="Yang J."/>
            <person name="Wariss H.M."/>
            <person name="Tao L."/>
            <person name="Zhang R."/>
            <person name="Yun Q."/>
            <person name="Hollingsworth P."/>
            <person name="Dao Z."/>
            <person name="Luo G."/>
            <person name="Guo H."/>
            <person name="Ma Y."/>
            <person name="Sun W."/>
        </authorList>
    </citation>
    <scope>NUCLEOTIDE SEQUENCE [LARGE SCALE GENOMIC DNA]</scope>
    <source>
        <strain evidence="3">cv. br00</strain>
    </source>
</reference>